<protein>
    <submittedName>
        <fullName evidence="4">GNAT family N-acetyltransferase</fullName>
    </submittedName>
</protein>
<feature type="domain" description="N-acetyltransferase" evidence="3">
    <location>
        <begin position="1"/>
        <end position="131"/>
    </location>
</feature>
<dbReference type="CDD" id="cd04301">
    <property type="entry name" value="NAT_SF"/>
    <property type="match status" value="2"/>
</dbReference>
<dbReference type="PROSITE" id="PS51186">
    <property type="entry name" value="GNAT"/>
    <property type="match status" value="2"/>
</dbReference>
<proteinExistence type="predicted"/>
<dbReference type="AlphaFoldDB" id="A0A371J643"/>
<sequence>MIREYKVEDKENIIKILQEGLVLDMSYINEDFSSENNTILVYEDEGIKGFALIEPRNKVTKFYNINIYVKPNCRKNGLGTKLYNEAVSYLDEVKPNTLSTKYVDKENVSEFYKKIGYKKWFSFYEMTYNGDPKEESKLKFVNYEDKYYEKYVQLCADGFYDLRAENDIQPYICSNPNEEDRKNTIKEKDDIYLCIDDNDEIVSTVKIKGGYVDDLIVSKSYEGKGIGQETTKFAINKCIKSGVDKITLDVVVWNVSATHIYKKFDFDIVQKINVCRQFTEK</sequence>
<feature type="domain" description="N-acetyltransferase" evidence="3">
    <location>
        <begin position="138"/>
        <end position="281"/>
    </location>
</feature>
<evidence type="ECO:0000256" key="1">
    <source>
        <dbReference type="ARBA" id="ARBA00022679"/>
    </source>
</evidence>
<dbReference type="PANTHER" id="PTHR43420">
    <property type="entry name" value="ACETYLTRANSFERASE"/>
    <property type="match status" value="1"/>
</dbReference>
<keyword evidence="5" id="KW-1185">Reference proteome</keyword>
<gene>
    <name evidence="4" type="ORF">CHL78_006010</name>
</gene>
<dbReference type="InterPro" id="IPR050680">
    <property type="entry name" value="YpeA/RimI_acetyltransf"/>
</dbReference>
<dbReference type="Pfam" id="PF13508">
    <property type="entry name" value="Acetyltransf_7"/>
    <property type="match status" value="1"/>
</dbReference>
<keyword evidence="1 4" id="KW-0808">Transferase</keyword>
<name>A0A371J643_9FIRM</name>
<evidence type="ECO:0000313" key="4">
    <source>
        <dbReference type="EMBL" id="RDY28147.1"/>
    </source>
</evidence>
<evidence type="ECO:0000256" key="2">
    <source>
        <dbReference type="ARBA" id="ARBA00023315"/>
    </source>
</evidence>
<dbReference type="GO" id="GO:0016747">
    <property type="term" value="F:acyltransferase activity, transferring groups other than amino-acyl groups"/>
    <property type="evidence" value="ECO:0007669"/>
    <property type="project" value="InterPro"/>
</dbReference>
<evidence type="ECO:0000259" key="3">
    <source>
        <dbReference type="PROSITE" id="PS51186"/>
    </source>
</evidence>
<dbReference type="Gene3D" id="3.40.630.30">
    <property type="match status" value="2"/>
</dbReference>
<organism evidence="4 5">
    <name type="scientific">Romboutsia weinsteinii</name>
    <dbReference type="NCBI Taxonomy" id="2020949"/>
    <lineage>
        <taxon>Bacteria</taxon>
        <taxon>Bacillati</taxon>
        <taxon>Bacillota</taxon>
        <taxon>Clostridia</taxon>
        <taxon>Peptostreptococcales</taxon>
        <taxon>Peptostreptococcaceae</taxon>
        <taxon>Romboutsia</taxon>
    </lineage>
</organism>
<dbReference type="SUPFAM" id="SSF55729">
    <property type="entry name" value="Acyl-CoA N-acyltransferases (Nat)"/>
    <property type="match status" value="2"/>
</dbReference>
<dbReference type="RefSeq" id="WP_094368218.1">
    <property type="nucleotide sequence ID" value="NZ_NOJY02000008.1"/>
</dbReference>
<comment type="caution">
    <text evidence="4">The sequence shown here is derived from an EMBL/GenBank/DDBJ whole genome shotgun (WGS) entry which is preliminary data.</text>
</comment>
<dbReference type="Proteomes" id="UP000215694">
    <property type="component" value="Unassembled WGS sequence"/>
</dbReference>
<accession>A0A371J643</accession>
<dbReference type="EMBL" id="NOJY02000008">
    <property type="protein sequence ID" value="RDY28147.1"/>
    <property type="molecule type" value="Genomic_DNA"/>
</dbReference>
<dbReference type="InterPro" id="IPR000182">
    <property type="entry name" value="GNAT_dom"/>
</dbReference>
<evidence type="ECO:0000313" key="5">
    <source>
        <dbReference type="Proteomes" id="UP000215694"/>
    </source>
</evidence>
<dbReference type="Pfam" id="PF00583">
    <property type="entry name" value="Acetyltransf_1"/>
    <property type="match status" value="1"/>
</dbReference>
<reference evidence="4 5" key="1">
    <citation type="journal article" date="2017" name="Genome Announc.">
        <title>Draft Genome Sequence of Romboutsia weinsteinii sp. nov. Strain CCRI-19649(T) Isolated from Surface Water.</title>
        <authorList>
            <person name="Maheux A.F."/>
            <person name="Boudreau D.K."/>
            <person name="Berube E."/>
            <person name="Boissinot M."/>
            <person name="Cantin P."/>
            <person name="Raymond F."/>
            <person name="Corbeil J."/>
            <person name="Omar R.F."/>
            <person name="Bergeron M.G."/>
        </authorList>
    </citation>
    <scope>NUCLEOTIDE SEQUENCE [LARGE SCALE GENOMIC DNA]</scope>
    <source>
        <strain evidence="4 5">CCRI-19649</strain>
    </source>
</reference>
<dbReference type="InterPro" id="IPR016181">
    <property type="entry name" value="Acyl_CoA_acyltransferase"/>
</dbReference>
<keyword evidence="2" id="KW-0012">Acyltransferase</keyword>
<dbReference type="OrthoDB" id="95438at2"/>